<keyword evidence="4" id="KW-1185">Reference proteome</keyword>
<keyword evidence="2" id="KW-0012">Acyltransferase</keyword>
<accession>A0A1B9NE38</accession>
<evidence type="ECO:0000256" key="1">
    <source>
        <dbReference type="ARBA" id="ARBA00022679"/>
    </source>
</evidence>
<dbReference type="InterPro" id="IPR000182">
    <property type="entry name" value="GNAT_dom"/>
</dbReference>
<evidence type="ECO:0000313" key="3">
    <source>
        <dbReference type="EMBL" id="OCG74869.1"/>
    </source>
</evidence>
<dbReference type="InterPro" id="IPR016181">
    <property type="entry name" value="Acyl_CoA_acyltransferase"/>
</dbReference>
<dbReference type="OrthoDB" id="3173333at2"/>
<dbReference type="AlphaFoldDB" id="A0A1B9NE38"/>
<dbReference type="Gene3D" id="3.40.630.30">
    <property type="match status" value="1"/>
</dbReference>
<dbReference type="GO" id="GO:0016747">
    <property type="term" value="F:acyltransferase activity, transferring groups other than amino-acyl groups"/>
    <property type="evidence" value="ECO:0007669"/>
    <property type="project" value="InterPro"/>
</dbReference>
<dbReference type="PANTHER" id="PTHR43072">
    <property type="entry name" value="N-ACETYLTRANSFERASE"/>
    <property type="match status" value="1"/>
</dbReference>
<dbReference type="CDD" id="cd04301">
    <property type="entry name" value="NAT_SF"/>
    <property type="match status" value="1"/>
</dbReference>
<sequence>MTPEDWPEVELIYRAGIDTGNATFETEAPAWDRFDATRLPHPRLVAEVDGAVAGWVAASPVSARPVYRGVVEHSIYIDPAAQGRGVGRALLEAFIAQAEAAGIWTIQSSIFPENEASLRLHRAAGFREVGRRERIAQATAGPYAGQWRDTILIERRSA</sequence>
<name>A0A1B9NE38_9MICO</name>
<keyword evidence="1 3" id="KW-0808">Transferase</keyword>
<protein>
    <submittedName>
        <fullName evidence="3">Phosphinothricin acetyltransferase</fullName>
    </submittedName>
</protein>
<dbReference type="RefSeq" id="WP_067025363.1">
    <property type="nucleotide sequence ID" value="NZ_CP038256.1"/>
</dbReference>
<dbReference type="Proteomes" id="UP000093355">
    <property type="component" value="Unassembled WGS sequence"/>
</dbReference>
<dbReference type="SUPFAM" id="SSF55729">
    <property type="entry name" value="Acyl-CoA N-acyltransferases (Nat)"/>
    <property type="match status" value="1"/>
</dbReference>
<reference evidence="3 4" key="1">
    <citation type="submission" date="2016-05" db="EMBL/GenBank/DDBJ databases">
        <authorList>
            <person name="Lavstsen T."/>
            <person name="Jespersen J.S."/>
        </authorList>
    </citation>
    <scope>NUCLEOTIDE SEQUENCE [LARGE SCALE GENOMIC DNA]</scope>
    <source>
        <strain evidence="3 4">YLB-01</strain>
    </source>
</reference>
<evidence type="ECO:0000313" key="4">
    <source>
        <dbReference type="Proteomes" id="UP000093355"/>
    </source>
</evidence>
<organism evidence="3 4">
    <name type="scientific">Microbacterium sediminis</name>
    <dbReference type="NCBI Taxonomy" id="904291"/>
    <lineage>
        <taxon>Bacteria</taxon>
        <taxon>Bacillati</taxon>
        <taxon>Actinomycetota</taxon>
        <taxon>Actinomycetes</taxon>
        <taxon>Micrococcales</taxon>
        <taxon>Microbacteriaceae</taxon>
        <taxon>Microbacterium</taxon>
    </lineage>
</organism>
<dbReference type="EMBL" id="LXMD01000021">
    <property type="protein sequence ID" value="OCG74869.1"/>
    <property type="molecule type" value="Genomic_DNA"/>
</dbReference>
<dbReference type="Pfam" id="PF00583">
    <property type="entry name" value="Acetyltransf_1"/>
    <property type="match status" value="1"/>
</dbReference>
<dbReference type="PANTHER" id="PTHR43072:SF23">
    <property type="entry name" value="UPF0039 PROTEIN C11D3.02C"/>
    <property type="match status" value="1"/>
</dbReference>
<dbReference type="PROSITE" id="PS51186">
    <property type="entry name" value="GNAT"/>
    <property type="match status" value="1"/>
</dbReference>
<evidence type="ECO:0000256" key="2">
    <source>
        <dbReference type="ARBA" id="ARBA00023315"/>
    </source>
</evidence>
<dbReference type="STRING" id="904291.A7J15_04290"/>
<proteinExistence type="predicted"/>
<comment type="caution">
    <text evidence="3">The sequence shown here is derived from an EMBL/GenBank/DDBJ whole genome shotgun (WGS) entry which is preliminary data.</text>
</comment>
<gene>
    <name evidence="3" type="ORF">A7J15_04290</name>
</gene>